<evidence type="ECO:0000259" key="2">
    <source>
        <dbReference type="Pfam" id="PF09835"/>
    </source>
</evidence>
<proteinExistence type="predicted"/>
<keyword evidence="1" id="KW-0812">Transmembrane</keyword>
<dbReference type="EMBL" id="JBHUIT010000026">
    <property type="protein sequence ID" value="MFD2257288.1"/>
    <property type="molecule type" value="Genomic_DNA"/>
</dbReference>
<feature type="domain" description="DUF2062" evidence="2">
    <location>
        <begin position="14"/>
        <end position="148"/>
    </location>
</feature>
<feature type="transmembrane region" description="Helical" evidence="1">
    <location>
        <begin position="33"/>
        <end position="60"/>
    </location>
</feature>
<evidence type="ECO:0000313" key="3">
    <source>
        <dbReference type="EMBL" id="MFD2257288.1"/>
    </source>
</evidence>
<dbReference type="Proteomes" id="UP001597375">
    <property type="component" value="Unassembled WGS sequence"/>
</dbReference>
<dbReference type="Pfam" id="PF09835">
    <property type="entry name" value="DUF2062"/>
    <property type="match status" value="1"/>
</dbReference>
<dbReference type="PANTHER" id="PTHR40547">
    <property type="entry name" value="SLL0298 PROTEIN"/>
    <property type="match status" value="1"/>
</dbReference>
<name>A0ABW5D8A2_9BACT</name>
<keyword evidence="4" id="KW-1185">Reference proteome</keyword>
<feature type="transmembrane region" description="Helical" evidence="1">
    <location>
        <begin position="66"/>
        <end position="87"/>
    </location>
</feature>
<gene>
    <name evidence="3" type="ORF">ACFSSA_11435</name>
</gene>
<protein>
    <submittedName>
        <fullName evidence="3">DUF2062 domain-containing protein</fullName>
    </submittedName>
</protein>
<organism evidence="3 4">
    <name type="scientific">Luteolibacter algae</name>
    <dbReference type="NCBI Taxonomy" id="454151"/>
    <lineage>
        <taxon>Bacteria</taxon>
        <taxon>Pseudomonadati</taxon>
        <taxon>Verrucomicrobiota</taxon>
        <taxon>Verrucomicrobiia</taxon>
        <taxon>Verrucomicrobiales</taxon>
        <taxon>Verrucomicrobiaceae</taxon>
        <taxon>Luteolibacter</taxon>
    </lineage>
</organism>
<evidence type="ECO:0000256" key="1">
    <source>
        <dbReference type="SAM" id="Phobius"/>
    </source>
</evidence>
<dbReference type="PANTHER" id="PTHR40547:SF1">
    <property type="entry name" value="SLL0298 PROTEIN"/>
    <property type="match status" value="1"/>
</dbReference>
<keyword evidence="1" id="KW-1133">Transmembrane helix</keyword>
<dbReference type="InterPro" id="IPR018639">
    <property type="entry name" value="DUF2062"/>
</dbReference>
<sequence length="169" mass="19593">MLRHRRLRDRPWWRTLTKPLFDRHLWRPCRDTVASGLAIGLFFSMMLMPFQMIAAAILAMRFRVNVPFAVAGCWVSNMLTHVPIWLAQEWLGDWMRYKLGFPMPHFISKVQFHIPEAGEINAASFLLGMMVSGILLALVSYPIVHLFSLLMPHHLPVLNRAGKHARHEV</sequence>
<dbReference type="RefSeq" id="WP_386820574.1">
    <property type="nucleotide sequence ID" value="NZ_JBHUIT010000026.1"/>
</dbReference>
<comment type="caution">
    <text evidence="3">The sequence shown here is derived from an EMBL/GenBank/DDBJ whole genome shotgun (WGS) entry which is preliminary data.</text>
</comment>
<evidence type="ECO:0000313" key="4">
    <source>
        <dbReference type="Proteomes" id="UP001597375"/>
    </source>
</evidence>
<keyword evidence="1" id="KW-0472">Membrane</keyword>
<feature type="transmembrane region" description="Helical" evidence="1">
    <location>
        <begin position="122"/>
        <end position="144"/>
    </location>
</feature>
<accession>A0ABW5D8A2</accession>
<reference evidence="4" key="1">
    <citation type="journal article" date="2019" name="Int. J. Syst. Evol. Microbiol.">
        <title>The Global Catalogue of Microorganisms (GCM) 10K type strain sequencing project: providing services to taxonomists for standard genome sequencing and annotation.</title>
        <authorList>
            <consortium name="The Broad Institute Genomics Platform"/>
            <consortium name="The Broad Institute Genome Sequencing Center for Infectious Disease"/>
            <person name="Wu L."/>
            <person name="Ma J."/>
        </authorList>
    </citation>
    <scope>NUCLEOTIDE SEQUENCE [LARGE SCALE GENOMIC DNA]</scope>
    <source>
        <strain evidence="4">CGMCC 4.7106</strain>
    </source>
</reference>